<evidence type="ECO:0000256" key="1">
    <source>
        <dbReference type="SAM" id="MobiDB-lite"/>
    </source>
</evidence>
<name>A0A1B6M7A1_9HEMI</name>
<dbReference type="AlphaFoldDB" id="A0A1B6M7A1"/>
<feature type="region of interest" description="Disordered" evidence="1">
    <location>
        <begin position="32"/>
        <end position="69"/>
    </location>
</feature>
<reference evidence="2" key="1">
    <citation type="submission" date="2015-11" db="EMBL/GenBank/DDBJ databases">
        <title>De novo transcriptome assembly of four potential Pierce s Disease insect vectors from Arizona vineyards.</title>
        <authorList>
            <person name="Tassone E.E."/>
        </authorList>
    </citation>
    <scope>NUCLEOTIDE SEQUENCE</scope>
</reference>
<feature type="compositionally biased region" description="Polar residues" evidence="1">
    <location>
        <begin position="49"/>
        <end position="69"/>
    </location>
</feature>
<feature type="compositionally biased region" description="Basic and acidic residues" evidence="1">
    <location>
        <begin position="34"/>
        <end position="43"/>
    </location>
</feature>
<feature type="compositionally biased region" description="Polar residues" evidence="1">
    <location>
        <begin position="144"/>
        <end position="160"/>
    </location>
</feature>
<gene>
    <name evidence="2" type="ORF">g.5088</name>
</gene>
<accession>A0A1B6M7A1</accession>
<evidence type="ECO:0000313" key="2">
    <source>
        <dbReference type="EMBL" id="JAT31806.1"/>
    </source>
</evidence>
<proteinExistence type="predicted"/>
<protein>
    <recommendedName>
        <fullName evidence="3">FAM21/CAPZIP domain-containing protein</fullName>
    </recommendedName>
</protein>
<feature type="non-terminal residue" evidence="2">
    <location>
        <position position="1"/>
    </location>
</feature>
<dbReference type="EMBL" id="GEBQ01008171">
    <property type="protein sequence ID" value="JAT31806.1"/>
    <property type="molecule type" value="Transcribed_RNA"/>
</dbReference>
<sequence>DSLFVASQEEESEEALFGSYVKSKKETNSVSRFHPSENIKTDGEIDDSLFTSSKSSNNETYFESGKSTSTKLTIKEQKPVRKDILFEDEESLGNLFGSRTDKKVRTVVPIKTSLFGDEDDDDNDIFGSSTLNKTNDLSKKESTFKTPLNSGSTQKGTKPGSSKPVKLEAKQAFSDPLFSNK</sequence>
<organism evidence="2">
    <name type="scientific">Graphocephala atropunctata</name>
    <dbReference type="NCBI Taxonomy" id="36148"/>
    <lineage>
        <taxon>Eukaryota</taxon>
        <taxon>Metazoa</taxon>
        <taxon>Ecdysozoa</taxon>
        <taxon>Arthropoda</taxon>
        <taxon>Hexapoda</taxon>
        <taxon>Insecta</taxon>
        <taxon>Pterygota</taxon>
        <taxon>Neoptera</taxon>
        <taxon>Paraneoptera</taxon>
        <taxon>Hemiptera</taxon>
        <taxon>Auchenorrhyncha</taxon>
        <taxon>Membracoidea</taxon>
        <taxon>Cicadellidae</taxon>
        <taxon>Cicadellinae</taxon>
        <taxon>Cicadellini</taxon>
        <taxon>Graphocephala</taxon>
    </lineage>
</organism>
<evidence type="ECO:0008006" key="3">
    <source>
        <dbReference type="Google" id="ProtNLM"/>
    </source>
</evidence>
<feature type="region of interest" description="Disordered" evidence="1">
    <location>
        <begin position="128"/>
        <end position="181"/>
    </location>
</feature>